<protein>
    <submittedName>
        <fullName evidence="1">Uncharacterized protein</fullName>
    </submittedName>
</protein>
<proteinExistence type="predicted"/>
<organism evidence="1 2">
    <name type="scientific">Arachis hypogaea</name>
    <name type="common">Peanut</name>
    <dbReference type="NCBI Taxonomy" id="3818"/>
    <lineage>
        <taxon>Eukaryota</taxon>
        <taxon>Viridiplantae</taxon>
        <taxon>Streptophyta</taxon>
        <taxon>Embryophyta</taxon>
        <taxon>Tracheophyta</taxon>
        <taxon>Spermatophyta</taxon>
        <taxon>Magnoliopsida</taxon>
        <taxon>eudicotyledons</taxon>
        <taxon>Gunneridae</taxon>
        <taxon>Pentapetalae</taxon>
        <taxon>rosids</taxon>
        <taxon>fabids</taxon>
        <taxon>Fabales</taxon>
        <taxon>Fabaceae</taxon>
        <taxon>Papilionoideae</taxon>
        <taxon>50 kb inversion clade</taxon>
        <taxon>dalbergioids sensu lato</taxon>
        <taxon>Dalbergieae</taxon>
        <taxon>Pterocarpus clade</taxon>
        <taxon>Arachis</taxon>
    </lineage>
</organism>
<dbReference type="Proteomes" id="UP000289738">
    <property type="component" value="Chromosome B05"/>
</dbReference>
<keyword evidence="2" id="KW-1185">Reference proteome</keyword>
<evidence type="ECO:0000313" key="2">
    <source>
        <dbReference type="Proteomes" id="UP000289738"/>
    </source>
</evidence>
<reference evidence="1 2" key="1">
    <citation type="submission" date="2019-01" db="EMBL/GenBank/DDBJ databases">
        <title>Sequencing of cultivated peanut Arachis hypogaea provides insights into genome evolution and oil improvement.</title>
        <authorList>
            <person name="Chen X."/>
        </authorList>
    </citation>
    <scope>NUCLEOTIDE SEQUENCE [LARGE SCALE GENOMIC DNA]</scope>
    <source>
        <strain evidence="2">cv. Fuhuasheng</strain>
        <tissue evidence="1">Leaves</tissue>
    </source>
</reference>
<dbReference type="EMBL" id="SDMP01000015">
    <property type="protein sequence ID" value="RYR10747.1"/>
    <property type="molecule type" value="Genomic_DNA"/>
</dbReference>
<accession>A0A444Z996</accession>
<sequence>MLVIESEVVWNLKGSHSHGRLLILIDTANSVEKDMKGVHEKIGSNTHESCRALSPDADFGYDDP</sequence>
<comment type="caution">
    <text evidence="1">The sequence shown here is derived from an EMBL/GenBank/DDBJ whole genome shotgun (WGS) entry which is preliminary data.</text>
</comment>
<dbReference type="AlphaFoldDB" id="A0A444Z996"/>
<evidence type="ECO:0000313" key="1">
    <source>
        <dbReference type="EMBL" id="RYR10747.1"/>
    </source>
</evidence>
<gene>
    <name evidence="1" type="ORF">Ahy_B05g079226</name>
</gene>
<name>A0A444Z996_ARAHY</name>